<proteinExistence type="predicted"/>
<evidence type="ECO:0000259" key="3">
    <source>
        <dbReference type="PROSITE" id="PS50966"/>
    </source>
</evidence>
<organism evidence="4 5">
    <name type="scientific">Mycena pura</name>
    <dbReference type="NCBI Taxonomy" id="153505"/>
    <lineage>
        <taxon>Eukaryota</taxon>
        <taxon>Fungi</taxon>
        <taxon>Dikarya</taxon>
        <taxon>Basidiomycota</taxon>
        <taxon>Agaricomycotina</taxon>
        <taxon>Agaricomycetes</taxon>
        <taxon>Agaricomycetidae</taxon>
        <taxon>Agaricales</taxon>
        <taxon>Marasmiineae</taxon>
        <taxon>Mycenaceae</taxon>
        <taxon>Mycena</taxon>
    </lineage>
</organism>
<feature type="compositionally biased region" description="Acidic residues" evidence="2">
    <location>
        <begin position="187"/>
        <end position="204"/>
    </location>
</feature>
<evidence type="ECO:0000313" key="5">
    <source>
        <dbReference type="Proteomes" id="UP001219525"/>
    </source>
</evidence>
<dbReference type="EMBL" id="JARJCW010000048">
    <property type="protein sequence ID" value="KAJ7204152.1"/>
    <property type="molecule type" value="Genomic_DNA"/>
</dbReference>
<name>A0AAD6Y6J7_9AGAR</name>
<feature type="region of interest" description="Disordered" evidence="2">
    <location>
        <begin position="183"/>
        <end position="211"/>
    </location>
</feature>
<keyword evidence="1" id="KW-0479">Metal-binding</keyword>
<evidence type="ECO:0000256" key="1">
    <source>
        <dbReference type="PROSITE-ProRule" id="PRU00325"/>
    </source>
</evidence>
<dbReference type="AlphaFoldDB" id="A0AAD6Y6J7"/>
<dbReference type="Proteomes" id="UP001219525">
    <property type="component" value="Unassembled WGS sequence"/>
</dbReference>
<keyword evidence="1" id="KW-0863">Zinc-finger</keyword>
<comment type="caution">
    <text evidence="4">The sequence shown here is derived from an EMBL/GenBank/DDBJ whole genome shotgun (WGS) entry which is preliminary data.</text>
</comment>
<feature type="domain" description="SWIM-type" evidence="3">
    <location>
        <begin position="126"/>
        <end position="159"/>
    </location>
</feature>
<protein>
    <recommendedName>
        <fullName evidence="3">SWIM-type domain-containing protein</fullName>
    </recommendedName>
</protein>
<sequence length="211" mass="25376">MYQFCNARDLREVWGYMWTSWYRPKMWPLWARSADPHRLSRLRTTMTVENHWKQVKHTHLHHLVHPRLDQLVYILIYEVTPAIDARLRYLDSTYRLGQARPMSTWQKRFKKTWETLSQREISGNDYKTNVALWTCTCGRQKFDACHLCKHLVKAVPPPSKDFWVEIRRRRTMPLYRHPELREKDEPIGEYDEAGSITDGDDDDWSGDKSLL</sequence>
<feature type="non-terminal residue" evidence="4">
    <location>
        <position position="211"/>
    </location>
</feature>
<accession>A0AAD6Y6J7</accession>
<reference evidence="4" key="1">
    <citation type="submission" date="2023-03" db="EMBL/GenBank/DDBJ databases">
        <title>Massive genome expansion in bonnet fungi (Mycena s.s.) driven by repeated elements and novel gene families across ecological guilds.</title>
        <authorList>
            <consortium name="Lawrence Berkeley National Laboratory"/>
            <person name="Harder C.B."/>
            <person name="Miyauchi S."/>
            <person name="Viragh M."/>
            <person name="Kuo A."/>
            <person name="Thoen E."/>
            <person name="Andreopoulos B."/>
            <person name="Lu D."/>
            <person name="Skrede I."/>
            <person name="Drula E."/>
            <person name="Henrissat B."/>
            <person name="Morin E."/>
            <person name="Kohler A."/>
            <person name="Barry K."/>
            <person name="LaButti K."/>
            <person name="Morin E."/>
            <person name="Salamov A."/>
            <person name="Lipzen A."/>
            <person name="Mereny Z."/>
            <person name="Hegedus B."/>
            <person name="Baldrian P."/>
            <person name="Stursova M."/>
            <person name="Weitz H."/>
            <person name="Taylor A."/>
            <person name="Grigoriev I.V."/>
            <person name="Nagy L.G."/>
            <person name="Martin F."/>
            <person name="Kauserud H."/>
        </authorList>
    </citation>
    <scope>NUCLEOTIDE SEQUENCE</scope>
    <source>
        <strain evidence="4">9144</strain>
    </source>
</reference>
<evidence type="ECO:0000256" key="2">
    <source>
        <dbReference type="SAM" id="MobiDB-lite"/>
    </source>
</evidence>
<evidence type="ECO:0000313" key="4">
    <source>
        <dbReference type="EMBL" id="KAJ7204152.1"/>
    </source>
</evidence>
<dbReference type="GO" id="GO:0008270">
    <property type="term" value="F:zinc ion binding"/>
    <property type="evidence" value="ECO:0007669"/>
    <property type="project" value="UniProtKB-KW"/>
</dbReference>
<keyword evidence="1" id="KW-0862">Zinc</keyword>
<gene>
    <name evidence="4" type="ORF">GGX14DRAFT_300661</name>
</gene>
<dbReference type="PROSITE" id="PS50966">
    <property type="entry name" value="ZF_SWIM"/>
    <property type="match status" value="1"/>
</dbReference>
<keyword evidence="5" id="KW-1185">Reference proteome</keyword>
<dbReference type="InterPro" id="IPR007527">
    <property type="entry name" value="Znf_SWIM"/>
</dbReference>